<dbReference type="GO" id="GO:0003697">
    <property type="term" value="F:single-stranded DNA binding"/>
    <property type="evidence" value="ECO:0007669"/>
    <property type="project" value="UniProtKB-ARBA"/>
</dbReference>
<dbReference type="Gene3D" id="3.30.390.80">
    <property type="entry name" value="DNA repair protein Rad52/59/22"/>
    <property type="match status" value="1"/>
</dbReference>
<gene>
    <name evidence="7" type="ORF">K402DRAFT_392359</name>
</gene>
<dbReference type="InterPro" id="IPR007232">
    <property type="entry name" value="Rad52_Rad59_Rad22"/>
</dbReference>
<dbReference type="GO" id="GO:0000730">
    <property type="term" value="P:DNA recombinase assembly"/>
    <property type="evidence" value="ECO:0007669"/>
    <property type="project" value="InterPro"/>
</dbReference>
<dbReference type="OrthoDB" id="206565at2759"/>
<protein>
    <recommendedName>
        <fullName evidence="5">RAD52 homolog</fullName>
    </recommendedName>
</protein>
<feature type="region of interest" description="Disordered" evidence="6">
    <location>
        <begin position="488"/>
        <end position="548"/>
    </location>
</feature>
<feature type="region of interest" description="Disordered" evidence="6">
    <location>
        <begin position="190"/>
        <end position="230"/>
    </location>
</feature>
<dbReference type="PANTHER" id="PTHR12132">
    <property type="entry name" value="DNA REPAIR AND RECOMBINATION PROTEIN RAD52, RAD59"/>
    <property type="match status" value="1"/>
</dbReference>
<comment type="similarity">
    <text evidence="1">Belongs to the RAD52 family.</text>
</comment>
<dbReference type="EMBL" id="ML977150">
    <property type="protein sequence ID" value="KAF1988086.1"/>
    <property type="molecule type" value="Genomic_DNA"/>
</dbReference>
<evidence type="ECO:0000313" key="8">
    <source>
        <dbReference type="Proteomes" id="UP000800041"/>
    </source>
</evidence>
<evidence type="ECO:0000256" key="6">
    <source>
        <dbReference type="SAM" id="MobiDB-lite"/>
    </source>
</evidence>
<evidence type="ECO:0000256" key="1">
    <source>
        <dbReference type="ARBA" id="ARBA00006638"/>
    </source>
</evidence>
<dbReference type="GO" id="GO:0045002">
    <property type="term" value="P:double-strand break repair via single-strand annealing"/>
    <property type="evidence" value="ECO:0007669"/>
    <property type="project" value="InterPro"/>
</dbReference>
<feature type="region of interest" description="Disordered" evidence="6">
    <location>
        <begin position="300"/>
        <end position="388"/>
    </location>
</feature>
<organism evidence="7 8">
    <name type="scientific">Aulographum hederae CBS 113979</name>
    <dbReference type="NCBI Taxonomy" id="1176131"/>
    <lineage>
        <taxon>Eukaryota</taxon>
        <taxon>Fungi</taxon>
        <taxon>Dikarya</taxon>
        <taxon>Ascomycota</taxon>
        <taxon>Pezizomycotina</taxon>
        <taxon>Dothideomycetes</taxon>
        <taxon>Pleosporomycetidae</taxon>
        <taxon>Aulographales</taxon>
        <taxon>Aulographaceae</taxon>
    </lineage>
</organism>
<dbReference type="InterPro" id="IPR042525">
    <property type="entry name" value="Rad52_Rad59_Rad22_sf"/>
</dbReference>
<evidence type="ECO:0000256" key="2">
    <source>
        <dbReference type="ARBA" id="ARBA00022763"/>
    </source>
</evidence>
<feature type="region of interest" description="Disordered" evidence="6">
    <location>
        <begin position="560"/>
        <end position="624"/>
    </location>
</feature>
<feature type="compositionally biased region" description="Low complexity" evidence="6">
    <location>
        <begin position="254"/>
        <end position="272"/>
    </location>
</feature>
<feature type="compositionally biased region" description="Polar residues" evidence="6">
    <location>
        <begin position="212"/>
        <end position="221"/>
    </location>
</feature>
<name>A0A6G1H4D6_9PEZI</name>
<evidence type="ECO:0000256" key="4">
    <source>
        <dbReference type="ARBA" id="ARBA00023204"/>
    </source>
</evidence>
<reference evidence="7" key="1">
    <citation type="journal article" date="2020" name="Stud. Mycol.">
        <title>101 Dothideomycetes genomes: a test case for predicting lifestyles and emergence of pathogens.</title>
        <authorList>
            <person name="Haridas S."/>
            <person name="Albert R."/>
            <person name="Binder M."/>
            <person name="Bloem J."/>
            <person name="Labutti K."/>
            <person name="Salamov A."/>
            <person name="Andreopoulos B."/>
            <person name="Baker S."/>
            <person name="Barry K."/>
            <person name="Bills G."/>
            <person name="Bluhm B."/>
            <person name="Cannon C."/>
            <person name="Castanera R."/>
            <person name="Culley D."/>
            <person name="Daum C."/>
            <person name="Ezra D."/>
            <person name="Gonzalez J."/>
            <person name="Henrissat B."/>
            <person name="Kuo A."/>
            <person name="Liang C."/>
            <person name="Lipzen A."/>
            <person name="Lutzoni F."/>
            <person name="Magnuson J."/>
            <person name="Mondo S."/>
            <person name="Nolan M."/>
            <person name="Ohm R."/>
            <person name="Pangilinan J."/>
            <person name="Park H.-J."/>
            <person name="Ramirez L."/>
            <person name="Alfaro M."/>
            <person name="Sun H."/>
            <person name="Tritt A."/>
            <person name="Yoshinaga Y."/>
            <person name="Zwiers L.-H."/>
            <person name="Turgeon B."/>
            <person name="Goodwin S."/>
            <person name="Spatafora J."/>
            <person name="Crous P."/>
            <person name="Grigoriev I."/>
        </authorList>
    </citation>
    <scope>NUCLEOTIDE SEQUENCE</scope>
    <source>
        <strain evidence="7">CBS 113979</strain>
    </source>
</reference>
<dbReference type="AlphaFoldDB" id="A0A6G1H4D6"/>
<feature type="region of interest" description="Disordered" evidence="6">
    <location>
        <begin position="400"/>
        <end position="471"/>
    </location>
</feature>
<dbReference type="Proteomes" id="UP000800041">
    <property type="component" value="Unassembled WGS sequence"/>
</dbReference>
<feature type="compositionally biased region" description="Basic and acidic residues" evidence="6">
    <location>
        <begin position="194"/>
        <end position="209"/>
    </location>
</feature>
<dbReference type="Pfam" id="PF04098">
    <property type="entry name" value="Rad52_Rad22"/>
    <property type="match status" value="1"/>
</dbReference>
<feature type="compositionally biased region" description="Polar residues" evidence="6">
    <location>
        <begin position="444"/>
        <end position="453"/>
    </location>
</feature>
<accession>A0A6G1H4D6</accession>
<feature type="compositionally biased region" description="Low complexity" evidence="6">
    <location>
        <begin position="372"/>
        <end position="383"/>
    </location>
</feature>
<evidence type="ECO:0000313" key="7">
    <source>
        <dbReference type="EMBL" id="KAF1988086.1"/>
    </source>
</evidence>
<dbReference type="GO" id="GO:0006312">
    <property type="term" value="P:mitotic recombination"/>
    <property type="evidence" value="ECO:0007669"/>
    <property type="project" value="TreeGrafter"/>
</dbReference>
<dbReference type="InterPro" id="IPR004585">
    <property type="entry name" value="DNA_recomb/repair_Rad52"/>
</dbReference>
<dbReference type="SUPFAM" id="SSF54768">
    <property type="entry name" value="dsRNA-binding domain-like"/>
    <property type="match status" value="1"/>
</dbReference>
<keyword evidence="2" id="KW-0227">DNA damage</keyword>
<keyword evidence="3" id="KW-0233">DNA recombination</keyword>
<sequence length="624" mass="68051">MPAHGDQHKFIPNPFEEGPRHINEYTAVEIATLQSRLNKQLGPEYLSARPGAGGSKVYYVSGEKVINLANEVFGFNGWSTSIQNVQIDFCDELQGGKVSLGLSIIMRVTLKDGTYHEDIGYGQIENAKGKAAAFEKAKKEGATDALKRTLRNFGNVLGNCVYDKDYLNKVSKVKVNPSKWDAQDLHRHRKFAPVKKEPDPVQDKQENKIPARTTSVQSTASAGEYEDEFGGSGFFDGVDLNIGAKRDEVAPEATTIPNTSSNSSNTRTNIPPAELSRGLQANQNQQAPRVQPMSAIGQQNNAQERNHQVPQKPPMQQSAPPQTSHPANQYPRPQNVQRRMPPLELQPDQRSHQPLPQPSYRAAPPQTDNHPQQRPQQQQAQPPYRSVTPQVDNNLQQRLPQQQPQGAYRGAPAPRPTLNRPTNEPMSRDAAASPEKQVAPQNPPSEHTPQPSNHAAPAHEPPVGFMHARSAEQINKTDAAANNAPLPVKAFDPHIESPSLRRTNGVDHRRSAPIMRQTISGGGPSGPSTNQTPEPGALGANRPNFVNPQADLHRRIGVPGMAQSPLHNRNAYRPPGPAGTKRTSDGGRQALGDVSNLPLVGGDGPDAKRLKPTELLGRPVDESK</sequence>
<dbReference type="PANTHER" id="PTHR12132:SF1">
    <property type="entry name" value="DNA REPAIR PROTEIN RAD52 HOMOLOG"/>
    <property type="match status" value="1"/>
</dbReference>
<dbReference type="GO" id="GO:0005634">
    <property type="term" value="C:nucleus"/>
    <property type="evidence" value="ECO:0007669"/>
    <property type="project" value="InterPro"/>
</dbReference>
<dbReference type="NCBIfam" id="TIGR00607">
    <property type="entry name" value="rad52"/>
    <property type="match status" value="1"/>
</dbReference>
<proteinExistence type="inferred from homology"/>
<feature type="region of interest" description="Disordered" evidence="6">
    <location>
        <begin position="252"/>
        <end position="272"/>
    </location>
</feature>
<evidence type="ECO:0000256" key="3">
    <source>
        <dbReference type="ARBA" id="ARBA00023172"/>
    </source>
</evidence>
<evidence type="ECO:0000256" key="5">
    <source>
        <dbReference type="ARBA" id="ARBA00077224"/>
    </source>
</evidence>
<keyword evidence="8" id="KW-1185">Reference proteome</keyword>
<keyword evidence="4" id="KW-0234">DNA repair</keyword>
<dbReference type="InterPro" id="IPR041247">
    <property type="entry name" value="Rad52_fam"/>
</dbReference>
<feature type="compositionally biased region" description="Polar residues" evidence="6">
    <location>
        <begin position="314"/>
        <end position="337"/>
    </location>
</feature>
<dbReference type="FunFam" id="3.30.390.80:FF:000001">
    <property type="entry name" value="DNA repair protein RAD52 homolog"/>
    <property type="match status" value="1"/>
</dbReference>